<dbReference type="CDD" id="cd02696">
    <property type="entry name" value="MurNAc-LAA"/>
    <property type="match status" value="1"/>
</dbReference>
<dbReference type="Pfam" id="PF12200">
    <property type="entry name" value="DUF3597"/>
    <property type="match status" value="1"/>
</dbReference>
<dbReference type="PANTHER" id="PTHR30404:SF0">
    <property type="entry name" value="N-ACETYLMURAMOYL-L-ALANINE AMIDASE AMIC"/>
    <property type="match status" value="1"/>
</dbReference>
<dbReference type="Gene3D" id="3.40.630.40">
    <property type="entry name" value="Zn-dependent exopeptidases"/>
    <property type="match status" value="1"/>
</dbReference>
<proteinExistence type="predicted"/>
<comment type="caution">
    <text evidence="4">The sequence shown here is derived from an EMBL/GenBank/DDBJ whole genome shotgun (WGS) entry which is preliminary data.</text>
</comment>
<evidence type="ECO:0000256" key="2">
    <source>
        <dbReference type="SAM" id="MobiDB-lite"/>
    </source>
</evidence>
<evidence type="ECO:0000259" key="3">
    <source>
        <dbReference type="SMART" id="SM00646"/>
    </source>
</evidence>
<organism evidence="4 5">
    <name type="scientific">Lederbergia ruris</name>
    <dbReference type="NCBI Taxonomy" id="217495"/>
    <lineage>
        <taxon>Bacteria</taxon>
        <taxon>Bacillati</taxon>
        <taxon>Bacillota</taxon>
        <taxon>Bacilli</taxon>
        <taxon>Bacillales</taxon>
        <taxon>Bacillaceae</taxon>
        <taxon>Lederbergia</taxon>
    </lineage>
</organism>
<dbReference type="Pfam" id="PF01520">
    <property type="entry name" value="Amidase_3"/>
    <property type="match status" value="1"/>
</dbReference>
<dbReference type="RefSeq" id="WP_246516933.1">
    <property type="nucleotide sequence ID" value="NZ_BORB01000039.1"/>
</dbReference>
<dbReference type="InterPro" id="IPR022016">
    <property type="entry name" value="DUF3597"/>
</dbReference>
<feature type="region of interest" description="Disordered" evidence="2">
    <location>
        <begin position="203"/>
        <end position="227"/>
    </location>
</feature>
<reference evidence="4 5" key="1">
    <citation type="submission" date="2021-03" db="EMBL/GenBank/DDBJ databases">
        <title>Antimicrobial resistance genes in bacteria isolated from Japanese honey, and their potential for conferring macrolide and lincosamide resistance in the American foulbrood pathogen Paenibacillus larvae.</title>
        <authorList>
            <person name="Okamoto M."/>
            <person name="Kumagai M."/>
            <person name="Kanamori H."/>
            <person name="Takamatsu D."/>
        </authorList>
    </citation>
    <scope>NUCLEOTIDE SEQUENCE [LARGE SCALE GENOMIC DNA]</scope>
    <source>
        <strain evidence="4 5">J8TS2</strain>
    </source>
</reference>
<evidence type="ECO:0000256" key="1">
    <source>
        <dbReference type="ARBA" id="ARBA00022801"/>
    </source>
</evidence>
<evidence type="ECO:0000313" key="5">
    <source>
        <dbReference type="Proteomes" id="UP000679950"/>
    </source>
</evidence>
<gene>
    <name evidence="4" type="ORF">J8TS2_35750</name>
</gene>
<dbReference type="InterPro" id="IPR050695">
    <property type="entry name" value="N-acetylmuramoyl_amidase_3"/>
</dbReference>
<evidence type="ECO:0000313" key="4">
    <source>
        <dbReference type="EMBL" id="GIN59256.1"/>
    </source>
</evidence>
<keyword evidence="5" id="KW-1185">Reference proteome</keyword>
<dbReference type="SUPFAM" id="SSF53187">
    <property type="entry name" value="Zn-dependent exopeptidases"/>
    <property type="match status" value="1"/>
</dbReference>
<dbReference type="Proteomes" id="UP000679950">
    <property type="component" value="Unassembled WGS sequence"/>
</dbReference>
<dbReference type="SMART" id="SM00646">
    <property type="entry name" value="Ami_3"/>
    <property type="match status" value="1"/>
</dbReference>
<dbReference type="SUPFAM" id="SSF158634">
    <property type="entry name" value="RPA2825-like"/>
    <property type="match status" value="1"/>
</dbReference>
<feature type="domain" description="MurNAc-LAA" evidence="3">
    <location>
        <begin position="70"/>
        <end position="190"/>
    </location>
</feature>
<keyword evidence="1" id="KW-0378">Hydrolase</keyword>
<name>A0ABQ4KMU5_9BACI</name>
<sequence length="348" mass="38691">MAKTIALDIGHGKNTFPPSKGVYKNGKGYAEHDFNSKLAIEVEKLLKTCGFNVIVYQKPYANDVPLIQRTNYYNSKKVDLVYSLHANANGSSDVNGRCVFYWHTAKDSKKLAEIVVDEIKKAGYSTHGNGLHASMVGSWTDLHICRETDMTAVLVENGFMSGNKDFDLVFGSKQGQYIKDMAEVHAKAICRYYGVKYKATEDVKAKPKPSTPKQPNKPVSKPKASTKTNSIVDYLKAKKMDSSFANRAKLAAEYGIKGYSGTAKQNLDLLFKLKAGKPVSKPSKPTSKPKTYKVGQKVKIKSGAKKYSRSAVNIPTQYKNKSYTIQQVGKDDVLIKELYSWVRKSDLQ</sequence>
<accession>A0ABQ4KMU5</accession>
<protein>
    <recommendedName>
        <fullName evidence="3">MurNAc-LAA domain-containing protein</fullName>
    </recommendedName>
</protein>
<dbReference type="InterPro" id="IPR002508">
    <property type="entry name" value="MurNAc-LAA_cat"/>
</dbReference>
<dbReference type="PANTHER" id="PTHR30404">
    <property type="entry name" value="N-ACETYLMURAMOYL-L-ALANINE AMIDASE"/>
    <property type="match status" value="1"/>
</dbReference>
<dbReference type="EMBL" id="BORB01000039">
    <property type="protein sequence ID" value="GIN59256.1"/>
    <property type="molecule type" value="Genomic_DNA"/>
</dbReference>